<dbReference type="InterPro" id="IPR006128">
    <property type="entry name" value="Lipoprotein_PsaA-like"/>
</dbReference>
<dbReference type="GO" id="GO:0007155">
    <property type="term" value="P:cell adhesion"/>
    <property type="evidence" value="ECO:0007669"/>
    <property type="project" value="InterPro"/>
</dbReference>
<feature type="compositionally biased region" description="Basic and acidic residues" evidence="4">
    <location>
        <begin position="137"/>
        <end position="149"/>
    </location>
</feature>
<accession>A0A2U3AJW3</accession>
<evidence type="ECO:0000256" key="1">
    <source>
        <dbReference type="ARBA" id="ARBA00022448"/>
    </source>
</evidence>
<organism evidence="6 7">
    <name type="scientific">Kurthia sibirica</name>
    <dbReference type="NCBI Taxonomy" id="202750"/>
    <lineage>
        <taxon>Bacteria</taxon>
        <taxon>Bacillati</taxon>
        <taxon>Bacillota</taxon>
        <taxon>Bacilli</taxon>
        <taxon>Bacillales</taxon>
        <taxon>Caryophanaceae</taxon>
        <taxon>Kurthia</taxon>
    </lineage>
</organism>
<protein>
    <submittedName>
        <fullName evidence="6">Adhesin</fullName>
    </submittedName>
</protein>
<dbReference type="GO" id="GO:0046872">
    <property type="term" value="F:metal ion binding"/>
    <property type="evidence" value="ECO:0007669"/>
    <property type="project" value="InterPro"/>
</dbReference>
<dbReference type="EMBL" id="QFVR01000016">
    <property type="protein sequence ID" value="PWI24791.1"/>
    <property type="molecule type" value="Genomic_DNA"/>
</dbReference>
<dbReference type="PANTHER" id="PTHR42953:SF8">
    <property type="entry name" value="ZINT DOMAIN-CONTAINING PROTEIN"/>
    <property type="match status" value="1"/>
</dbReference>
<sequence>MKKLLMLSLVAILALFTAACGNNTTKKDASKLSVYTTVYPLQYFTERIGGNHVEVESIYPPGSNEHTFEPTQQDMMKIADSKLFFYIGLGLEGFVTNAKKTLANEDVTMVETTAHVDEKLFATSTATKDDHHEEEDHDHSEEGHSHGNVDPHVWLSPIISQELAASIKDNLIKKDPKNKEDYTKNYNKLIIDLKQLDADFTEMAQQAKTDTFFISHASFGYIAGTYGLHQQAISGLNSQQEPSQQELTKIASKAKKDNINYILFEQNVSSKLSEVIQKDVGAQSLTVNNLSVLTKEDIAAKKDYLTIMHETIKTFQKALQ</sequence>
<feature type="signal peptide" evidence="5">
    <location>
        <begin position="1"/>
        <end position="19"/>
    </location>
</feature>
<dbReference type="Proteomes" id="UP000245938">
    <property type="component" value="Unassembled WGS sequence"/>
</dbReference>
<dbReference type="GO" id="GO:0030001">
    <property type="term" value="P:metal ion transport"/>
    <property type="evidence" value="ECO:0007669"/>
    <property type="project" value="InterPro"/>
</dbReference>
<gene>
    <name evidence="6" type="ORF">DEX24_11755</name>
</gene>
<feature type="chain" id="PRO_5039189331" evidence="5">
    <location>
        <begin position="20"/>
        <end position="320"/>
    </location>
</feature>
<comment type="similarity">
    <text evidence="3">Belongs to the bacterial solute-binding protein 9 family.</text>
</comment>
<evidence type="ECO:0000313" key="7">
    <source>
        <dbReference type="Proteomes" id="UP000245938"/>
    </source>
</evidence>
<dbReference type="Pfam" id="PF01297">
    <property type="entry name" value="ZnuA"/>
    <property type="match status" value="1"/>
</dbReference>
<dbReference type="PRINTS" id="PR00691">
    <property type="entry name" value="ADHESINB"/>
</dbReference>
<dbReference type="AlphaFoldDB" id="A0A2U3AJW3"/>
<dbReference type="PROSITE" id="PS51257">
    <property type="entry name" value="PROKAR_LIPOPROTEIN"/>
    <property type="match status" value="1"/>
</dbReference>
<evidence type="ECO:0000256" key="4">
    <source>
        <dbReference type="SAM" id="MobiDB-lite"/>
    </source>
</evidence>
<dbReference type="RefSeq" id="WP_109306622.1">
    <property type="nucleotide sequence ID" value="NZ_BJUF01000041.1"/>
</dbReference>
<feature type="region of interest" description="Disordered" evidence="4">
    <location>
        <begin position="126"/>
        <end position="151"/>
    </location>
</feature>
<keyword evidence="7" id="KW-1185">Reference proteome</keyword>
<dbReference type="PRINTS" id="PR00690">
    <property type="entry name" value="ADHESNFAMILY"/>
</dbReference>
<evidence type="ECO:0000256" key="3">
    <source>
        <dbReference type="RuleBase" id="RU003512"/>
    </source>
</evidence>
<dbReference type="Gene3D" id="3.40.50.1980">
    <property type="entry name" value="Nitrogenase molybdenum iron protein domain"/>
    <property type="match status" value="2"/>
</dbReference>
<comment type="caution">
    <text evidence="6">The sequence shown here is derived from an EMBL/GenBank/DDBJ whole genome shotgun (WGS) entry which is preliminary data.</text>
</comment>
<keyword evidence="1 3" id="KW-0813">Transport</keyword>
<dbReference type="SUPFAM" id="SSF53807">
    <property type="entry name" value="Helical backbone' metal receptor"/>
    <property type="match status" value="1"/>
</dbReference>
<dbReference type="InterPro" id="IPR006127">
    <property type="entry name" value="ZnuA-like"/>
</dbReference>
<reference evidence="6 7" key="1">
    <citation type="submission" date="2018-05" db="EMBL/GenBank/DDBJ databases">
        <title>Kurthia sibirica genome sequence.</title>
        <authorList>
            <person name="Maclea K.S."/>
            <person name="Goen A.E."/>
        </authorList>
    </citation>
    <scope>NUCLEOTIDE SEQUENCE [LARGE SCALE GENOMIC DNA]</scope>
    <source>
        <strain evidence="6 7">ATCC 49154</strain>
    </source>
</reference>
<evidence type="ECO:0000313" key="6">
    <source>
        <dbReference type="EMBL" id="PWI24791.1"/>
    </source>
</evidence>
<dbReference type="InterPro" id="IPR050492">
    <property type="entry name" value="Bact_metal-bind_prot9"/>
</dbReference>
<evidence type="ECO:0000256" key="2">
    <source>
        <dbReference type="ARBA" id="ARBA00022729"/>
    </source>
</evidence>
<proteinExistence type="inferred from homology"/>
<name>A0A2U3AJW3_9BACL</name>
<keyword evidence="2 5" id="KW-0732">Signal</keyword>
<dbReference type="InterPro" id="IPR006129">
    <property type="entry name" value="AdhesinB"/>
</dbReference>
<evidence type="ECO:0000256" key="5">
    <source>
        <dbReference type="SAM" id="SignalP"/>
    </source>
</evidence>
<dbReference type="PANTHER" id="PTHR42953">
    <property type="entry name" value="HIGH-AFFINITY ZINC UPTAKE SYSTEM PROTEIN ZNUA-RELATED"/>
    <property type="match status" value="1"/>
</dbReference>
<dbReference type="OrthoDB" id="9810636at2"/>